<feature type="compositionally biased region" description="Low complexity" evidence="1">
    <location>
        <begin position="170"/>
        <end position="201"/>
    </location>
</feature>
<dbReference type="SMART" id="SM00456">
    <property type="entry name" value="WW"/>
    <property type="match status" value="1"/>
</dbReference>
<protein>
    <submittedName>
        <fullName evidence="3">Uncharacterized protein MANES_03G080100</fullName>
    </submittedName>
</protein>
<dbReference type="InterPro" id="IPR036020">
    <property type="entry name" value="WW_dom_sf"/>
</dbReference>
<feature type="region of interest" description="Disordered" evidence="1">
    <location>
        <begin position="1"/>
        <end position="26"/>
    </location>
</feature>
<feature type="region of interest" description="Disordered" evidence="1">
    <location>
        <begin position="170"/>
        <end position="207"/>
    </location>
</feature>
<dbReference type="AlphaFoldDB" id="A0A2P2K9A6"/>
<evidence type="ECO:0000313" key="3">
    <source>
        <dbReference type="EMBL" id="MBX02282.1"/>
    </source>
</evidence>
<accession>A0A2P2K9A6</accession>
<evidence type="ECO:0000256" key="1">
    <source>
        <dbReference type="SAM" id="MobiDB-lite"/>
    </source>
</evidence>
<dbReference type="PROSITE" id="PS50020">
    <property type="entry name" value="WW_DOMAIN_2"/>
    <property type="match status" value="1"/>
</dbReference>
<dbReference type="Pfam" id="PF00397">
    <property type="entry name" value="WW"/>
    <property type="match status" value="1"/>
</dbReference>
<dbReference type="EMBL" id="GGEC01021798">
    <property type="protein sequence ID" value="MBX02282.1"/>
    <property type="molecule type" value="Transcribed_RNA"/>
</dbReference>
<feature type="compositionally biased region" description="Polar residues" evidence="1">
    <location>
        <begin position="302"/>
        <end position="351"/>
    </location>
</feature>
<dbReference type="PROSITE" id="PS01159">
    <property type="entry name" value="WW_DOMAIN_1"/>
    <property type="match status" value="1"/>
</dbReference>
<dbReference type="InterPro" id="IPR001202">
    <property type="entry name" value="WW_dom"/>
</dbReference>
<feature type="region of interest" description="Disordered" evidence="1">
    <location>
        <begin position="302"/>
        <end position="353"/>
    </location>
</feature>
<feature type="region of interest" description="Disordered" evidence="1">
    <location>
        <begin position="246"/>
        <end position="278"/>
    </location>
</feature>
<feature type="compositionally biased region" description="Pro residues" evidence="1">
    <location>
        <begin position="54"/>
        <end position="67"/>
    </location>
</feature>
<reference evidence="3" key="1">
    <citation type="submission" date="2018-02" db="EMBL/GenBank/DDBJ databases">
        <title>Rhizophora mucronata_Transcriptome.</title>
        <authorList>
            <person name="Meera S.P."/>
            <person name="Sreeshan A."/>
            <person name="Augustine A."/>
        </authorList>
    </citation>
    <scope>NUCLEOTIDE SEQUENCE</scope>
    <source>
        <tissue evidence="3">Leaf</tissue>
    </source>
</reference>
<dbReference type="CDD" id="cd00201">
    <property type="entry name" value="WW"/>
    <property type="match status" value="1"/>
</dbReference>
<organism evidence="3">
    <name type="scientific">Rhizophora mucronata</name>
    <name type="common">Asiatic mangrove</name>
    <dbReference type="NCBI Taxonomy" id="61149"/>
    <lineage>
        <taxon>Eukaryota</taxon>
        <taxon>Viridiplantae</taxon>
        <taxon>Streptophyta</taxon>
        <taxon>Embryophyta</taxon>
        <taxon>Tracheophyta</taxon>
        <taxon>Spermatophyta</taxon>
        <taxon>Magnoliopsida</taxon>
        <taxon>eudicotyledons</taxon>
        <taxon>Gunneridae</taxon>
        <taxon>Pentapetalae</taxon>
        <taxon>rosids</taxon>
        <taxon>fabids</taxon>
        <taxon>Malpighiales</taxon>
        <taxon>Rhizophoraceae</taxon>
        <taxon>Rhizophora</taxon>
    </lineage>
</organism>
<evidence type="ECO:0000259" key="2">
    <source>
        <dbReference type="PROSITE" id="PS50020"/>
    </source>
</evidence>
<proteinExistence type="predicted"/>
<sequence>MATVGPSSASTGPRYAPEDPSLPKPWLGLIDGSTGLLYYWNPETNITQYEKPASLPPPLPPGPPPTASTPKLAQLPVANSVQPNGLVAQATQQITQAMLQQGQQVSQSPLQHGQAMAQYQASSVAQVSNLQGAQQQGSQLGQTMQQPGQLRPQMMQHPGQQMLSYIGQQMPQQGGQQLAQHPGQPIQQQAIQQMPPHQSMQMPPPHGQQYIYQQTHYMAYQQSILQHGQQNSQQQNQLSAQGLQFPNQNEYKAGPPKREEGDFEQANQTGSSPAHFQQAGASSLHNLPAGSTPVSAGMHAGQAQQFGGSAPNMKQPSSVVQLQSDIGHQQHGSRLPNQMGASAMHSQQSTAPPVGLNIGYERNVHGMGGSDYYFSPKLEGPAMTPSQPNLAAIPMARNQQESRMGGVPFKDVTPGYASGFNSAGHSMNNMYSHAPAGPPFLNNAFVRPPFTGTSDISNLSPAEVYCQEHEVTATGDNIPPPFMTFESTGFPVEILRDVRYLLQRRSICRTLPAIGTFTHPTSSVIFGGCKMDSWSLCCASSRRGGWLFVQFTPDVTGVSCLLAPPLMSLLASFSWIELLLYILLDSYLLPQSRLKHGQLHCKIEI</sequence>
<feature type="region of interest" description="Disordered" evidence="1">
    <location>
        <begin position="49"/>
        <end position="68"/>
    </location>
</feature>
<feature type="compositionally biased region" description="Polar residues" evidence="1">
    <location>
        <begin position="1"/>
        <end position="11"/>
    </location>
</feature>
<feature type="domain" description="WW" evidence="2">
    <location>
        <begin position="20"/>
        <end position="54"/>
    </location>
</feature>
<feature type="region of interest" description="Disordered" evidence="1">
    <location>
        <begin position="135"/>
        <end position="156"/>
    </location>
</feature>
<name>A0A2P2K9A6_RHIMU</name>
<feature type="compositionally biased region" description="Low complexity" evidence="1">
    <location>
        <begin position="135"/>
        <end position="146"/>
    </location>
</feature>
<dbReference type="SUPFAM" id="SSF51045">
    <property type="entry name" value="WW domain"/>
    <property type="match status" value="1"/>
</dbReference>
<feature type="compositionally biased region" description="Polar residues" evidence="1">
    <location>
        <begin position="265"/>
        <end position="278"/>
    </location>
</feature>